<feature type="domain" description="C1q" evidence="4">
    <location>
        <begin position="4"/>
        <end position="142"/>
    </location>
</feature>
<evidence type="ECO:0000259" key="4">
    <source>
        <dbReference type="PROSITE" id="PS50871"/>
    </source>
</evidence>
<keyword evidence="2" id="KW-0964">Secreted</keyword>
<dbReference type="Gene3D" id="2.60.120.40">
    <property type="match status" value="1"/>
</dbReference>
<dbReference type="PRINTS" id="PR00007">
    <property type="entry name" value="COMPLEMNTC1Q"/>
</dbReference>
<dbReference type="GO" id="GO:0005576">
    <property type="term" value="C:extracellular region"/>
    <property type="evidence" value="ECO:0007669"/>
    <property type="project" value="UniProtKB-SubCell"/>
</dbReference>
<dbReference type="PANTHER" id="PTHR22923">
    <property type="entry name" value="CEREBELLIN-RELATED"/>
    <property type="match status" value="1"/>
</dbReference>
<dbReference type="InterPro" id="IPR008983">
    <property type="entry name" value="Tumour_necrosis_fac-like_dom"/>
</dbReference>
<dbReference type="EMBL" id="VSWD01000013">
    <property type="protein sequence ID" value="KAK3085043.1"/>
    <property type="molecule type" value="Genomic_DNA"/>
</dbReference>
<evidence type="ECO:0000256" key="3">
    <source>
        <dbReference type="ARBA" id="ARBA00022729"/>
    </source>
</evidence>
<dbReference type="SUPFAM" id="SSF49842">
    <property type="entry name" value="TNF-like"/>
    <property type="match status" value="1"/>
</dbReference>
<keyword evidence="6" id="KW-1185">Reference proteome</keyword>
<dbReference type="PANTHER" id="PTHR22923:SF116">
    <property type="entry name" value="C1Q DOMAIN-CONTAINING PROTEIN"/>
    <property type="match status" value="1"/>
</dbReference>
<evidence type="ECO:0000313" key="6">
    <source>
        <dbReference type="Proteomes" id="UP001186944"/>
    </source>
</evidence>
<dbReference type="PROSITE" id="PS50871">
    <property type="entry name" value="C1Q"/>
    <property type="match status" value="1"/>
</dbReference>
<organism evidence="5 6">
    <name type="scientific">Pinctada imbricata</name>
    <name type="common">Atlantic pearl-oyster</name>
    <name type="synonym">Pinctada martensii</name>
    <dbReference type="NCBI Taxonomy" id="66713"/>
    <lineage>
        <taxon>Eukaryota</taxon>
        <taxon>Metazoa</taxon>
        <taxon>Spiralia</taxon>
        <taxon>Lophotrochozoa</taxon>
        <taxon>Mollusca</taxon>
        <taxon>Bivalvia</taxon>
        <taxon>Autobranchia</taxon>
        <taxon>Pteriomorphia</taxon>
        <taxon>Pterioida</taxon>
        <taxon>Pterioidea</taxon>
        <taxon>Pteriidae</taxon>
        <taxon>Pinctada</taxon>
    </lineage>
</organism>
<name>A0AA89BWF1_PINIB</name>
<evidence type="ECO:0000256" key="1">
    <source>
        <dbReference type="ARBA" id="ARBA00004613"/>
    </source>
</evidence>
<dbReference type="Proteomes" id="UP001186944">
    <property type="component" value="Unassembled WGS sequence"/>
</dbReference>
<accession>A0AA89BWF1</accession>
<keyword evidence="3" id="KW-0732">Signal</keyword>
<dbReference type="SMART" id="SM00110">
    <property type="entry name" value="C1Q"/>
    <property type="match status" value="1"/>
</dbReference>
<proteinExistence type="predicted"/>
<comment type="caution">
    <text evidence="5">The sequence shown here is derived from an EMBL/GenBank/DDBJ whole genome shotgun (WGS) entry which is preliminary data.</text>
</comment>
<dbReference type="InterPro" id="IPR050822">
    <property type="entry name" value="Cerebellin_Synaptic_Org"/>
</dbReference>
<gene>
    <name evidence="5" type="ORF">FSP39_023394</name>
</gene>
<dbReference type="AlphaFoldDB" id="A0AA89BWF1"/>
<comment type="subcellular location">
    <subcellularLocation>
        <location evidence="1">Secreted</location>
    </subcellularLocation>
</comment>
<feature type="non-terminal residue" evidence="5">
    <location>
        <position position="1"/>
    </location>
</feature>
<sequence length="142" mass="15769">AIPGSNPTIAFYSYLAKTEKSLSQHHTIIFDVAEINNGNAYNKYTGIFTAPDSGLYFFSWTMFAYPHSHLFSEIVKNNEVHGNAKVDTDNTADYDSTTSNVIIAVNQGDVVYVRTQSGVSSGYILGLDHTYFRSSFCGFRLN</sequence>
<evidence type="ECO:0000256" key="2">
    <source>
        <dbReference type="ARBA" id="ARBA00022525"/>
    </source>
</evidence>
<evidence type="ECO:0000313" key="5">
    <source>
        <dbReference type="EMBL" id="KAK3085043.1"/>
    </source>
</evidence>
<dbReference type="InterPro" id="IPR001073">
    <property type="entry name" value="C1q_dom"/>
</dbReference>
<dbReference type="Pfam" id="PF00386">
    <property type="entry name" value="C1q"/>
    <property type="match status" value="1"/>
</dbReference>
<protein>
    <recommendedName>
        <fullName evidence="4">C1q domain-containing protein</fullName>
    </recommendedName>
</protein>
<reference evidence="5" key="1">
    <citation type="submission" date="2019-08" db="EMBL/GenBank/DDBJ databases">
        <title>The improved chromosome-level genome for the pearl oyster Pinctada fucata martensii using PacBio sequencing and Hi-C.</title>
        <authorList>
            <person name="Zheng Z."/>
        </authorList>
    </citation>
    <scope>NUCLEOTIDE SEQUENCE</scope>
    <source>
        <strain evidence="5">ZZ-2019</strain>
        <tissue evidence="5">Adductor muscle</tissue>
    </source>
</reference>